<reference evidence="2" key="2">
    <citation type="journal article" date="2014" name="ISME J.">
        <title>Microbial stratification in low pH oxic and suboxic macroscopic growths along an acid mine drainage.</title>
        <authorList>
            <person name="Mendez-Garcia C."/>
            <person name="Mesa V."/>
            <person name="Sprenger R.R."/>
            <person name="Richter M."/>
            <person name="Diez M.S."/>
            <person name="Solano J."/>
            <person name="Bargiela R."/>
            <person name="Golyshina O.V."/>
            <person name="Manteca A."/>
            <person name="Ramos J.L."/>
            <person name="Gallego J.R."/>
            <person name="Llorente I."/>
            <person name="Martins Dos Santos V.A."/>
            <person name="Jensen O.N."/>
            <person name="Pelaez A.I."/>
            <person name="Sanchez J."/>
            <person name="Ferrer M."/>
        </authorList>
    </citation>
    <scope>NUCLEOTIDE SEQUENCE</scope>
</reference>
<dbReference type="Pfam" id="PF04014">
    <property type="entry name" value="MazE_antitoxin"/>
    <property type="match status" value="1"/>
</dbReference>
<sequence>MRATVTDKGQVTVPKEIRDRIGIVPGSKLDFELLEDRSLRVRVLARGGDNLFGLVHRKSQATLSIEVMDHGIAEAVESRNRSHAK</sequence>
<dbReference type="GO" id="GO:0003677">
    <property type="term" value="F:DNA binding"/>
    <property type="evidence" value="ECO:0007669"/>
    <property type="project" value="InterPro"/>
</dbReference>
<evidence type="ECO:0000259" key="1">
    <source>
        <dbReference type="PROSITE" id="PS51740"/>
    </source>
</evidence>
<proteinExistence type="predicted"/>
<dbReference type="EMBL" id="AUZY01001139">
    <property type="protein sequence ID" value="EQD76101.1"/>
    <property type="molecule type" value="Genomic_DNA"/>
</dbReference>
<dbReference type="InterPro" id="IPR037914">
    <property type="entry name" value="SpoVT-AbrB_sf"/>
</dbReference>
<feature type="domain" description="SpoVT-AbrB" evidence="1">
    <location>
        <begin position="1"/>
        <end position="46"/>
    </location>
</feature>
<comment type="caution">
    <text evidence="2">The sequence shown here is derived from an EMBL/GenBank/DDBJ whole genome shotgun (WGS) entry which is preliminary data.</text>
</comment>
<evidence type="ECO:0000313" key="2">
    <source>
        <dbReference type="EMBL" id="EQD27548.1"/>
    </source>
</evidence>
<reference evidence="2" key="1">
    <citation type="submission" date="2013-08" db="EMBL/GenBank/DDBJ databases">
        <authorList>
            <person name="Mendez C."/>
            <person name="Richter M."/>
            <person name="Ferrer M."/>
            <person name="Sanchez J."/>
        </authorList>
    </citation>
    <scope>NUCLEOTIDE SEQUENCE</scope>
</reference>
<evidence type="ECO:0000313" key="3">
    <source>
        <dbReference type="EMBL" id="EQD76101.1"/>
    </source>
</evidence>
<dbReference type="SUPFAM" id="SSF89447">
    <property type="entry name" value="AbrB/MazE/MraZ-like"/>
    <property type="match status" value="1"/>
</dbReference>
<dbReference type="AlphaFoldDB" id="T0Y3E5"/>
<accession>T0Y3E5</accession>
<dbReference type="EMBL" id="AUZZ01011058">
    <property type="protein sequence ID" value="EQD27548.1"/>
    <property type="molecule type" value="Genomic_DNA"/>
</dbReference>
<name>T0Y3E5_9ZZZZ</name>
<dbReference type="Gene3D" id="2.10.260.10">
    <property type="match status" value="1"/>
</dbReference>
<protein>
    <submittedName>
        <fullName evidence="2">Transcriptional regulator, AbrB family protein</fullName>
    </submittedName>
</protein>
<dbReference type="NCBIfam" id="TIGR01439">
    <property type="entry name" value="lp_hng_hel_AbrB"/>
    <property type="match status" value="1"/>
</dbReference>
<dbReference type="PROSITE" id="PS51740">
    <property type="entry name" value="SPOVT_ABRB"/>
    <property type="match status" value="1"/>
</dbReference>
<organism evidence="2">
    <name type="scientific">mine drainage metagenome</name>
    <dbReference type="NCBI Taxonomy" id="410659"/>
    <lineage>
        <taxon>unclassified sequences</taxon>
        <taxon>metagenomes</taxon>
        <taxon>ecological metagenomes</taxon>
    </lineage>
</organism>
<gene>
    <name evidence="3" type="ORF">B1B_01914</name>
    <name evidence="2" type="ORF">B2A_15194</name>
</gene>
<dbReference type="SMART" id="SM00966">
    <property type="entry name" value="SpoVT_AbrB"/>
    <property type="match status" value="1"/>
</dbReference>
<dbReference type="InterPro" id="IPR007159">
    <property type="entry name" value="SpoVT-AbrB_dom"/>
</dbReference>